<dbReference type="EMBL" id="NBIV01000184">
    <property type="protein sequence ID" value="PXF41932.1"/>
    <property type="molecule type" value="Genomic_DNA"/>
</dbReference>
<feature type="compositionally biased region" description="Basic and acidic residues" evidence="7">
    <location>
        <begin position="68"/>
        <end position="79"/>
    </location>
</feature>
<evidence type="ECO:0000313" key="10">
    <source>
        <dbReference type="Proteomes" id="UP000247409"/>
    </source>
</evidence>
<dbReference type="GO" id="GO:0005856">
    <property type="term" value="C:cytoskeleton"/>
    <property type="evidence" value="ECO:0007669"/>
    <property type="project" value="UniProtKB-SubCell"/>
</dbReference>
<feature type="compositionally biased region" description="Polar residues" evidence="7">
    <location>
        <begin position="196"/>
        <end position="207"/>
    </location>
</feature>
<sequence>MASSSDSPDIIFREKAAPLPTFDGVALPAALRELRSTENNRPSPPSSEMTALAQKFRSVYLHATPQKSDSDIRQIEEHAAPTNSHVSQEKHSEKENEPSEMKRNKILNGIDLFQSEKETEMDYEMAAVHKSHDSRFQDVSSAGNVEKPPQIAPNNALDSKSSRPPLGLQSAERKGNFVEKSNVPSGKDHGEDSAKSRQANTDNLTNPIPSPSAFVPSSFEADLRKILEGKKKWSWPQRKDALLSLAKTVAMVPKEADQILGRSINAFASAISDHLEELRPTVITSALDLINIIVLRKLSMANEFANEVFPSVMDVVCGRSLTAESAAKTLVHLLQFDEKLATNLRDADNPERLLQLITKLAESGDISVKEGACKAIVAIRSEVSSGLRTPSRPTSIPTNASPGSIATEIGKAEVLNPESGFRSGRISARSTPNIRRVMGLRKSSVLRNLQGVRPSTDLLEYSSATRSGNYKSMTPGSELLPLDVRSGASVLRNMKLSDSVRKISPSPSRGRMFSEEDVEVIKNNSVALVVDKLKASHSKELQRRSRDVDDMHKKLKRERAEVQELRSVLEQYQLTMKKMVSEGNSKANAQQILLEKEKNKLKAELLERSDAFEKLKERYENAKEAIVVYENKENRFIEQIKELKRNMVELQKWSNDLKANSEKKLTIAFESVTAYRASYIDKEAHANKALSDLERTTAELEKAQQSHAETAAKFAQIEAELHKEQDLRATAEAALSTAKSSLARTTIQRDQLQKELSTAEDELSGLRSQVGELQQSRARLSEVEKTLEGYTVEGQTLKARAYDDMIRIRELEDNLEAKNKECDELHEFCNEIMERLERSEMKGK</sequence>
<feature type="coiled-coil region" evidence="6">
    <location>
        <begin position="538"/>
        <end position="828"/>
    </location>
</feature>
<feature type="domain" description="Transforming acidic coiled-coil-containing protein C-terminal" evidence="8">
    <location>
        <begin position="533"/>
        <end position="689"/>
    </location>
</feature>
<dbReference type="GO" id="GO:0034272">
    <property type="term" value="C:phosphatidylinositol 3-kinase complex, class III, type II"/>
    <property type="evidence" value="ECO:0007669"/>
    <property type="project" value="TreeGrafter"/>
</dbReference>
<dbReference type="GO" id="GO:0034271">
    <property type="term" value="C:phosphatidylinositol 3-kinase complex, class III, type I"/>
    <property type="evidence" value="ECO:0007669"/>
    <property type="project" value="TreeGrafter"/>
</dbReference>
<organism evidence="9 10">
    <name type="scientific">Gracilariopsis chorda</name>
    <dbReference type="NCBI Taxonomy" id="448386"/>
    <lineage>
        <taxon>Eukaryota</taxon>
        <taxon>Rhodophyta</taxon>
        <taxon>Florideophyceae</taxon>
        <taxon>Rhodymeniophycidae</taxon>
        <taxon>Gracilariales</taxon>
        <taxon>Gracilariaceae</taxon>
        <taxon>Gracilariopsis</taxon>
    </lineage>
</organism>
<keyword evidence="5" id="KW-0206">Cytoskeleton</keyword>
<feature type="compositionally biased region" description="Basic and acidic residues" evidence="7">
    <location>
        <begin position="87"/>
        <end position="103"/>
    </location>
</feature>
<dbReference type="InterPro" id="IPR007243">
    <property type="entry name" value="Atg6/Beclin"/>
</dbReference>
<keyword evidence="3" id="KW-0963">Cytoplasm</keyword>
<comment type="subcellular location">
    <subcellularLocation>
        <location evidence="1">Cytoplasm</location>
        <location evidence="1">Cytoskeleton</location>
    </subcellularLocation>
</comment>
<accession>A0A2V3IIN5</accession>
<gene>
    <name evidence="9" type="ORF">BWQ96_08342</name>
</gene>
<dbReference type="PANTHER" id="PTHR12768">
    <property type="entry name" value="BECLIN 1"/>
    <property type="match status" value="1"/>
</dbReference>
<evidence type="ECO:0000256" key="3">
    <source>
        <dbReference type="ARBA" id="ARBA00022490"/>
    </source>
</evidence>
<comment type="similarity">
    <text evidence="2">Belongs to the TACC family.</text>
</comment>
<dbReference type="GO" id="GO:0030674">
    <property type="term" value="F:protein-macromolecule adaptor activity"/>
    <property type="evidence" value="ECO:0007669"/>
    <property type="project" value="TreeGrafter"/>
</dbReference>
<evidence type="ECO:0000256" key="1">
    <source>
        <dbReference type="ARBA" id="ARBA00004245"/>
    </source>
</evidence>
<dbReference type="InterPro" id="IPR007707">
    <property type="entry name" value="TACC_C"/>
</dbReference>
<dbReference type="SUPFAM" id="SSF48371">
    <property type="entry name" value="ARM repeat"/>
    <property type="match status" value="1"/>
</dbReference>
<evidence type="ECO:0000256" key="5">
    <source>
        <dbReference type="ARBA" id="ARBA00023212"/>
    </source>
</evidence>
<dbReference type="GO" id="GO:0000045">
    <property type="term" value="P:autophagosome assembly"/>
    <property type="evidence" value="ECO:0007669"/>
    <property type="project" value="TreeGrafter"/>
</dbReference>
<evidence type="ECO:0000313" key="9">
    <source>
        <dbReference type="EMBL" id="PXF41932.1"/>
    </source>
</evidence>
<protein>
    <recommendedName>
        <fullName evidence="8">Transforming acidic coiled-coil-containing protein C-terminal domain-containing protein</fullName>
    </recommendedName>
</protein>
<evidence type="ECO:0000256" key="4">
    <source>
        <dbReference type="ARBA" id="ARBA00023054"/>
    </source>
</evidence>
<dbReference type="InterPro" id="IPR016024">
    <property type="entry name" value="ARM-type_fold"/>
</dbReference>
<dbReference type="GO" id="GO:0006995">
    <property type="term" value="P:cellular response to nitrogen starvation"/>
    <property type="evidence" value="ECO:0007669"/>
    <property type="project" value="TreeGrafter"/>
</dbReference>
<keyword evidence="10" id="KW-1185">Reference proteome</keyword>
<comment type="caution">
    <text evidence="9">The sequence shown here is derived from an EMBL/GenBank/DDBJ whole genome shotgun (WGS) entry which is preliminary data.</text>
</comment>
<feature type="compositionally biased region" description="Basic and acidic residues" evidence="7">
    <location>
        <begin position="186"/>
        <end position="195"/>
    </location>
</feature>
<dbReference type="GO" id="GO:0000423">
    <property type="term" value="P:mitophagy"/>
    <property type="evidence" value="ECO:0007669"/>
    <property type="project" value="TreeGrafter"/>
</dbReference>
<name>A0A2V3IIN5_9FLOR</name>
<dbReference type="GO" id="GO:0000407">
    <property type="term" value="C:phagophore assembly site"/>
    <property type="evidence" value="ECO:0007669"/>
    <property type="project" value="TreeGrafter"/>
</dbReference>
<dbReference type="GO" id="GO:0045324">
    <property type="term" value="P:late endosome to vacuole transport"/>
    <property type="evidence" value="ECO:0007669"/>
    <property type="project" value="TreeGrafter"/>
</dbReference>
<dbReference type="GO" id="GO:0043548">
    <property type="term" value="F:phosphatidylinositol 3-kinase binding"/>
    <property type="evidence" value="ECO:0007669"/>
    <property type="project" value="TreeGrafter"/>
</dbReference>
<proteinExistence type="inferred from homology"/>
<dbReference type="Pfam" id="PF05010">
    <property type="entry name" value="TACC_C"/>
    <property type="match status" value="1"/>
</dbReference>
<keyword evidence="4 6" id="KW-0175">Coiled coil</keyword>
<evidence type="ECO:0000256" key="2">
    <source>
        <dbReference type="ARBA" id="ARBA00009423"/>
    </source>
</evidence>
<dbReference type="PANTHER" id="PTHR12768:SF4">
    <property type="entry name" value="BECLIN-1"/>
    <property type="match status" value="1"/>
</dbReference>
<evidence type="ECO:0000256" key="6">
    <source>
        <dbReference type="SAM" id="Coils"/>
    </source>
</evidence>
<dbReference type="Proteomes" id="UP000247409">
    <property type="component" value="Unassembled WGS sequence"/>
</dbReference>
<dbReference type="InterPro" id="IPR011989">
    <property type="entry name" value="ARM-like"/>
</dbReference>
<evidence type="ECO:0000256" key="7">
    <source>
        <dbReference type="SAM" id="MobiDB-lite"/>
    </source>
</evidence>
<feature type="region of interest" description="Disordered" evidence="7">
    <location>
        <begin position="64"/>
        <end position="108"/>
    </location>
</feature>
<dbReference type="OrthoDB" id="5143at2759"/>
<feature type="region of interest" description="Disordered" evidence="7">
    <location>
        <begin position="123"/>
        <end position="215"/>
    </location>
</feature>
<dbReference type="AlphaFoldDB" id="A0A2V3IIN5"/>
<reference evidence="9 10" key="1">
    <citation type="journal article" date="2018" name="Mol. Biol. Evol.">
        <title>Analysis of the draft genome of the red seaweed Gracilariopsis chorda provides insights into genome size evolution in Rhodophyta.</title>
        <authorList>
            <person name="Lee J."/>
            <person name="Yang E.C."/>
            <person name="Graf L."/>
            <person name="Yang J.H."/>
            <person name="Qiu H."/>
            <person name="Zel Zion U."/>
            <person name="Chan C.X."/>
            <person name="Stephens T.G."/>
            <person name="Weber A.P.M."/>
            <person name="Boo G.H."/>
            <person name="Boo S.M."/>
            <person name="Kim K.M."/>
            <person name="Shin Y."/>
            <person name="Jung M."/>
            <person name="Lee S.J."/>
            <person name="Yim H.S."/>
            <person name="Lee J.H."/>
            <person name="Bhattacharya D."/>
            <person name="Yoon H.S."/>
        </authorList>
    </citation>
    <scope>NUCLEOTIDE SEQUENCE [LARGE SCALE GENOMIC DNA]</scope>
    <source>
        <strain evidence="9 10">SKKU-2015</strain>
        <tissue evidence="9">Whole body</tissue>
    </source>
</reference>
<dbReference type="Gene3D" id="1.25.10.10">
    <property type="entry name" value="Leucine-rich Repeat Variant"/>
    <property type="match status" value="1"/>
</dbReference>
<dbReference type="Gene3D" id="1.20.5.1700">
    <property type="match status" value="1"/>
</dbReference>
<evidence type="ECO:0000259" key="8">
    <source>
        <dbReference type="Pfam" id="PF05010"/>
    </source>
</evidence>